<feature type="compositionally biased region" description="Polar residues" evidence="6">
    <location>
        <begin position="60"/>
        <end position="71"/>
    </location>
</feature>
<evidence type="ECO:0000256" key="1">
    <source>
        <dbReference type="ARBA" id="ARBA00004123"/>
    </source>
</evidence>
<name>A0AAN6VE96_9PEZI</name>
<dbReference type="PROSITE" id="PS00463">
    <property type="entry name" value="ZN2_CY6_FUNGAL_1"/>
    <property type="match status" value="1"/>
</dbReference>
<keyword evidence="9" id="KW-1185">Reference proteome</keyword>
<evidence type="ECO:0000313" key="8">
    <source>
        <dbReference type="EMBL" id="KAK4149787.1"/>
    </source>
</evidence>
<dbReference type="InterPro" id="IPR036864">
    <property type="entry name" value="Zn2-C6_fun-type_DNA-bd_sf"/>
</dbReference>
<feature type="region of interest" description="Disordered" evidence="6">
    <location>
        <begin position="412"/>
        <end position="437"/>
    </location>
</feature>
<dbReference type="Proteomes" id="UP001302745">
    <property type="component" value="Unassembled WGS sequence"/>
</dbReference>
<dbReference type="PANTHER" id="PTHR31845:SF10">
    <property type="entry name" value="ZN(II)2CYS6 TRANSCRIPTION FACTOR (EUROFUNG)"/>
    <property type="match status" value="1"/>
</dbReference>
<proteinExistence type="predicted"/>
<evidence type="ECO:0000259" key="7">
    <source>
        <dbReference type="PROSITE" id="PS00463"/>
    </source>
</evidence>
<evidence type="ECO:0000256" key="2">
    <source>
        <dbReference type="ARBA" id="ARBA00023015"/>
    </source>
</evidence>
<dbReference type="GO" id="GO:0008270">
    <property type="term" value="F:zinc ion binding"/>
    <property type="evidence" value="ECO:0007669"/>
    <property type="project" value="InterPro"/>
</dbReference>
<evidence type="ECO:0000313" key="9">
    <source>
        <dbReference type="Proteomes" id="UP001302745"/>
    </source>
</evidence>
<protein>
    <submittedName>
        <fullName evidence="8">Transcriptional regulator WAR1</fullName>
    </submittedName>
</protein>
<dbReference type="InterPro" id="IPR051089">
    <property type="entry name" value="prtT"/>
</dbReference>
<dbReference type="AlphaFoldDB" id="A0AAN6VE96"/>
<sequence length="437" mass="48379">MMRTKPIQTTKWGTACAQCAAAKAKCSGRSGPPGSKCERCERLLKQCTGQIHKPRKTRQSRQSQPTDTGSPSFEFDSLVSTPEHPSSPLAGDLAAESSSAESQFSGSQDRPFLARAMSSHSQQNIEGSGYGPNPGTYSGNPIYPSAGSLDRSRDIVLEGRDDTGQVLLSKYRAELMPQHPFVIIPQHIQAAVIRARHPFLMMSIRVIASFEDLHHMHSRMQLVTGCIADRMFRQAERSLDLLMGIVVILGWHHYHCSRHSQLNNLLCLAESLVSDLGLNKRPPVGDDEGGDKRATEEKRLLLAVWYLRSSAAMHLQQLISMPFTSYMRQCLVEIQEAKDHDLDETLVHCVKTQYLAERVAVLKSPQVKRADLSNDRMALEGTEQEKESQERGAALAGCQAYLERLARDLPGGLKNNGKACPPSSWDISNQAPWGHQS</sequence>
<dbReference type="GO" id="GO:0000981">
    <property type="term" value="F:DNA-binding transcription factor activity, RNA polymerase II-specific"/>
    <property type="evidence" value="ECO:0007669"/>
    <property type="project" value="InterPro"/>
</dbReference>
<evidence type="ECO:0000256" key="6">
    <source>
        <dbReference type="SAM" id="MobiDB-lite"/>
    </source>
</evidence>
<comment type="caution">
    <text evidence="8">The sequence shown here is derived from an EMBL/GenBank/DDBJ whole genome shotgun (WGS) entry which is preliminary data.</text>
</comment>
<keyword evidence="2" id="KW-0805">Transcription regulation</keyword>
<organism evidence="8 9">
    <name type="scientific">Chaetomidium leptoderma</name>
    <dbReference type="NCBI Taxonomy" id="669021"/>
    <lineage>
        <taxon>Eukaryota</taxon>
        <taxon>Fungi</taxon>
        <taxon>Dikarya</taxon>
        <taxon>Ascomycota</taxon>
        <taxon>Pezizomycotina</taxon>
        <taxon>Sordariomycetes</taxon>
        <taxon>Sordariomycetidae</taxon>
        <taxon>Sordariales</taxon>
        <taxon>Chaetomiaceae</taxon>
        <taxon>Chaetomidium</taxon>
    </lineage>
</organism>
<dbReference type="EMBL" id="MU857123">
    <property type="protein sequence ID" value="KAK4149787.1"/>
    <property type="molecule type" value="Genomic_DNA"/>
</dbReference>
<feature type="compositionally biased region" description="Low complexity" evidence="6">
    <location>
        <begin position="89"/>
        <end position="109"/>
    </location>
</feature>
<dbReference type="SUPFAM" id="SSF57701">
    <property type="entry name" value="Zn2/Cys6 DNA-binding domain"/>
    <property type="match status" value="1"/>
</dbReference>
<evidence type="ECO:0000256" key="4">
    <source>
        <dbReference type="ARBA" id="ARBA00023163"/>
    </source>
</evidence>
<dbReference type="GO" id="GO:0000976">
    <property type="term" value="F:transcription cis-regulatory region binding"/>
    <property type="evidence" value="ECO:0007669"/>
    <property type="project" value="TreeGrafter"/>
</dbReference>
<keyword evidence="4" id="KW-0804">Transcription</keyword>
<dbReference type="SMART" id="SM00066">
    <property type="entry name" value="GAL4"/>
    <property type="match status" value="1"/>
</dbReference>
<feature type="compositionally biased region" description="Polar residues" evidence="6">
    <location>
        <begin position="425"/>
        <end position="437"/>
    </location>
</feature>
<reference evidence="8" key="1">
    <citation type="journal article" date="2023" name="Mol. Phylogenet. Evol.">
        <title>Genome-scale phylogeny and comparative genomics of the fungal order Sordariales.</title>
        <authorList>
            <person name="Hensen N."/>
            <person name="Bonometti L."/>
            <person name="Westerberg I."/>
            <person name="Brannstrom I.O."/>
            <person name="Guillou S."/>
            <person name="Cros-Aarteil S."/>
            <person name="Calhoun S."/>
            <person name="Haridas S."/>
            <person name="Kuo A."/>
            <person name="Mondo S."/>
            <person name="Pangilinan J."/>
            <person name="Riley R."/>
            <person name="LaButti K."/>
            <person name="Andreopoulos B."/>
            <person name="Lipzen A."/>
            <person name="Chen C."/>
            <person name="Yan M."/>
            <person name="Daum C."/>
            <person name="Ng V."/>
            <person name="Clum A."/>
            <person name="Steindorff A."/>
            <person name="Ohm R.A."/>
            <person name="Martin F."/>
            <person name="Silar P."/>
            <person name="Natvig D.O."/>
            <person name="Lalanne C."/>
            <person name="Gautier V."/>
            <person name="Ament-Velasquez S.L."/>
            <person name="Kruys A."/>
            <person name="Hutchinson M.I."/>
            <person name="Powell A.J."/>
            <person name="Barry K."/>
            <person name="Miller A.N."/>
            <person name="Grigoriev I.V."/>
            <person name="Debuchy R."/>
            <person name="Gladieux P."/>
            <person name="Hiltunen Thoren M."/>
            <person name="Johannesson H."/>
        </authorList>
    </citation>
    <scope>NUCLEOTIDE SEQUENCE</scope>
    <source>
        <strain evidence="8">CBS 538.74</strain>
    </source>
</reference>
<keyword evidence="3" id="KW-0238">DNA-binding</keyword>
<evidence type="ECO:0000256" key="5">
    <source>
        <dbReference type="ARBA" id="ARBA00023242"/>
    </source>
</evidence>
<feature type="region of interest" description="Disordered" evidence="6">
    <location>
        <begin position="48"/>
        <end position="137"/>
    </location>
</feature>
<dbReference type="PANTHER" id="PTHR31845">
    <property type="entry name" value="FINGER DOMAIN PROTEIN, PUTATIVE-RELATED"/>
    <property type="match status" value="1"/>
</dbReference>
<reference evidence="8" key="2">
    <citation type="submission" date="2023-05" db="EMBL/GenBank/DDBJ databases">
        <authorList>
            <consortium name="Lawrence Berkeley National Laboratory"/>
            <person name="Steindorff A."/>
            <person name="Hensen N."/>
            <person name="Bonometti L."/>
            <person name="Westerberg I."/>
            <person name="Brannstrom I.O."/>
            <person name="Guillou S."/>
            <person name="Cros-Aarteil S."/>
            <person name="Calhoun S."/>
            <person name="Haridas S."/>
            <person name="Kuo A."/>
            <person name="Mondo S."/>
            <person name="Pangilinan J."/>
            <person name="Riley R."/>
            <person name="Labutti K."/>
            <person name="Andreopoulos B."/>
            <person name="Lipzen A."/>
            <person name="Chen C."/>
            <person name="Yanf M."/>
            <person name="Daum C."/>
            <person name="Ng V."/>
            <person name="Clum A."/>
            <person name="Ohm R."/>
            <person name="Martin F."/>
            <person name="Silar P."/>
            <person name="Natvig D."/>
            <person name="Lalanne C."/>
            <person name="Gautier V."/>
            <person name="Ament-Velasquez S.L."/>
            <person name="Kruys A."/>
            <person name="Hutchinson M.I."/>
            <person name="Powell A.J."/>
            <person name="Barry K."/>
            <person name="Miller A.N."/>
            <person name="Grigoriev I.V."/>
            <person name="Debuchy R."/>
            <person name="Gladieux P."/>
            <person name="Thoren M.H."/>
            <person name="Johannesson H."/>
        </authorList>
    </citation>
    <scope>NUCLEOTIDE SEQUENCE</scope>
    <source>
        <strain evidence="8">CBS 538.74</strain>
    </source>
</reference>
<gene>
    <name evidence="8" type="ORF">C8A00DRAFT_18568</name>
</gene>
<comment type="subcellular location">
    <subcellularLocation>
        <location evidence="1">Nucleus</location>
    </subcellularLocation>
</comment>
<dbReference type="GO" id="GO:0005634">
    <property type="term" value="C:nucleus"/>
    <property type="evidence" value="ECO:0007669"/>
    <property type="project" value="UniProtKB-SubCell"/>
</dbReference>
<keyword evidence="5" id="KW-0539">Nucleus</keyword>
<evidence type="ECO:0000256" key="3">
    <source>
        <dbReference type="ARBA" id="ARBA00023125"/>
    </source>
</evidence>
<dbReference type="InterPro" id="IPR001138">
    <property type="entry name" value="Zn2Cys6_DnaBD"/>
</dbReference>
<accession>A0AAN6VE96</accession>
<feature type="domain" description="Zn(2)-C6 fungal-type" evidence="7">
    <location>
        <begin position="15"/>
        <end position="47"/>
    </location>
</feature>